<dbReference type="InterPro" id="IPR027417">
    <property type="entry name" value="P-loop_NTPase"/>
</dbReference>
<evidence type="ECO:0000256" key="4">
    <source>
        <dbReference type="ARBA" id="ARBA00022840"/>
    </source>
</evidence>
<feature type="transmembrane region" description="Helical" evidence="7">
    <location>
        <begin position="28"/>
        <end position="54"/>
    </location>
</feature>
<dbReference type="InterPro" id="IPR039421">
    <property type="entry name" value="Type_1_exporter"/>
</dbReference>
<dbReference type="EMBL" id="CP016591">
    <property type="protein sequence ID" value="ANY19413.1"/>
    <property type="molecule type" value="Genomic_DNA"/>
</dbReference>
<gene>
    <name evidence="10" type="primary">msbA_2</name>
    <name evidence="10" type="ORF">A6F68_00887</name>
</gene>
<evidence type="ECO:0000256" key="5">
    <source>
        <dbReference type="ARBA" id="ARBA00022989"/>
    </source>
</evidence>
<dbReference type="CDD" id="cd03228">
    <property type="entry name" value="ABCC_MRP_Like"/>
    <property type="match status" value="1"/>
</dbReference>
<dbReference type="RefSeq" id="WP_067676807.1">
    <property type="nucleotide sequence ID" value="NZ_CP016591.1"/>
</dbReference>
<dbReference type="PROSITE" id="PS00211">
    <property type="entry name" value="ABC_TRANSPORTER_1"/>
    <property type="match status" value="1"/>
</dbReference>
<dbReference type="GO" id="GO:0005524">
    <property type="term" value="F:ATP binding"/>
    <property type="evidence" value="ECO:0007669"/>
    <property type="project" value="UniProtKB-KW"/>
</dbReference>
<keyword evidence="3" id="KW-0547">Nucleotide-binding</keyword>
<dbReference type="Pfam" id="PF00005">
    <property type="entry name" value="ABC_tran"/>
    <property type="match status" value="1"/>
</dbReference>
<keyword evidence="2 7" id="KW-0812">Transmembrane</keyword>
<evidence type="ECO:0000256" key="3">
    <source>
        <dbReference type="ARBA" id="ARBA00022741"/>
    </source>
</evidence>
<evidence type="ECO:0000313" key="11">
    <source>
        <dbReference type="Proteomes" id="UP000092932"/>
    </source>
</evidence>
<name>A0A1B2AB64_9SPHN</name>
<reference evidence="10 11" key="1">
    <citation type="submission" date="2016-07" db="EMBL/GenBank/DDBJ databases">
        <title>Complete genome sequence of Altererythrobacter dongtanensis KCTC 22672, a type strain with esterase isolated from tidal flat.</title>
        <authorList>
            <person name="Cheng H."/>
            <person name="Wu Y.-H."/>
            <person name="Zhou P."/>
            <person name="Huo Y.-Y."/>
            <person name="Wang C.-S."/>
            <person name="Xu X.-W."/>
        </authorList>
    </citation>
    <scope>NUCLEOTIDE SEQUENCE [LARGE SCALE GENOMIC DNA]</scope>
    <source>
        <strain evidence="10 11">KCTC 22672</strain>
    </source>
</reference>
<keyword evidence="6 7" id="KW-0472">Membrane</keyword>
<evidence type="ECO:0000256" key="2">
    <source>
        <dbReference type="ARBA" id="ARBA00022692"/>
    </source>
</evidence>
<dbReference type="AlphaFoldDB" id="A0A1B2AB64"/>
<sequence>MSPDRPRSGIEALAFLTRITGRRKLMAAMGWMILAASTEGIGLFLLIPMTSLVAGADLPGNVPQWLGQFSSLPLVYLLGGFVALVALRAAITYRVRGARAALGLGLSKELRLRVQRAIVQAEWSWLSGQRSADYAALVVGQAERLGHLVDRAIEVLSASITILVLLATAAWLSPGLTALTLVMAALAAGAAAALQGSRRSWGEHFDSAYRRLQGHVSDGFAHLRAARIVGAEDSLNRDFDAVAADLEAAEWNYTRATHRASLGMQVTTAAILAVIVFVGLRVLAVPLVLFVPVLAIFLRIAPLTGNLQDAWRSWQYCLPALETLLGTIDEAKRAAEPEVDDKGPIPFEREIVAAGVNFAYHDRNRPILKNFDLRIPRGAVVAIMGPSGSGKSTLADLLCGLLEAHAGAITVDDIALEGPARVRWRRQVAYVEQTPYLFDGTIADNLAWGTAGKNLDEMKSAIEAASAQFVFDLPLGLDTVVGERGRELSGGERQRLSLARAMLRNPSLVILDEVTSALDPRNETAIADAIAGQRGVRTFVILGHRPALQSLADLHVDLGAQRD</sequence>
<evidence type="ECO:0000256" key="1">
    <source>
        <dbReference type="ARBA" id="ARBA00004651"/>
    </source>
</evidence>
<dbReference type="PROSITE" id="PS50893">
    <property type="entry name" value="ABC_TRANSPORTER_2"/>
    <property type="match status" value="1"/>
</dbReference>
<dbReference type="PANTHER" id="PTHR24221">
    <property type="entry name" value="ATP-BINDING CASSETTE SUB-FAMILY B"/>
    <property type="match status" value="1"/>
</dbReference>
<dbReference type="SMART" id="SM00382">
    <property type="entry name" value="AAA"/>
    <property type="match status" value="1"/>
</dbReference>
<feature type="transmembrane region" description="Helical" evidence="7">
    <location>
        <begin position="269"/>
        <end position="298"/>
    </location>
</feature>
<dbReference type="KEGG" id="ado:A6F68_00887"/>
<dbReference type="GO" id="GO:0016887">
    <property type="term" value="F:ATP hydrolysis activity"/>
    <property type="evidence" value="ECO:0007669"/>
    <property type="project" value="InterPro"/>
</dbReference>
<dbReference type="SUPFAM" id="SSF52540">
    <property type="entry name" value="P-loop containing nucleoside triphosphate hydrolases"/>
    <property type="match status" value="1"/>
</dbReference>
<evidence type="ECO:0000256" key="6">
    <source>
        <dbReference type="ARBA" id="ARBA00023136"/>
    </source>
</evidence>
<keyword evidence="4 10" id="KW-0067">ATP-binding</keyword>
<dbReference type="GO" id="GO:0005886">
    <property type="term" value="C:plasma membrane"/>
    <property type="evidence" value="ECO:0007669"/>
    <property type="project" value="UniProtKB-SubCell"/>
</dbReference>
<dbReference type="PROSITE" id="PS50929">
    <property type="entry name" value="ABC_TM1F"/>
    <property type="match status" value="1"/>
</dbReference>
<dbReference type="GO" id="GO:0140359">
    <property type="term" value="F:ABC-type transporter activity"/>
    <property type="evidence" value="ECO:0007669"/>
    <property type="project" value="InterPro"/>
</dbReference>
<evidence type="ECO:0000259" key="8">
    <source>
        <dbReference type="PROSITE" id="PS50893"/>
    </source>
</evidence>
<proteinExistence type="predicted"/>
<accession>A0A1B2AB64</accession>
<dbReference type="PANTHER" id="PTHR24221:SF654">
    <property type="entry name" value="ATP-BINDING CASSETTE SUB-FAMILY B MEMBER 6"/>
    <property type="match status" value="1"/>
</dbReference>
<comment type="subcellular location">
    <subcellularLocation>
        <location evidence="1">Cell membrane</location>
        <topology evidence="1">Multi-pass membrane protein</topology>
    </subcellularLocation>
</comment>
<dbReference type="STRING" id="692370.A6F68_00887"/>
<dbReference type="InterPro" id="IPR003593">
    <property type="entry name" value="AAA+_ATPase"/>
</dbReference>
<dbReference type="InterPro" id="IPR003439">
    <property type="entry name" value="ABC_transporter-like_ATP-bd"/>
</dbReference>
<evidence type="ECO:0000256" key="7">
    <source>
        <dbReference type="SAM" id="Phobius"/>
    </source>
</evidence>
<evidence type="ECO:0000313" key="10">
    <source>
        <dbReference type="EMBL" id="ANY19413.1"/>
    </source>
</evidence>
<dbReference type="InterPro" id="IPR011527">
    <property type="entry name" value="ABC1_TM_dom"/>
</dbReference>
<feature type="transmembrane region" description="Helical" evidence="7">
    <location>
        <begin position="74"/>
        <end position="91"/>
    </location>
</feature>
<dbReference type="InterPro" id="IPR017871">
    <property type="entry name" value="ABC_transporter-like_CS"/>
</dbReference>
<feature type="domain" description="ABC transporter" evidence="8">
    <location>
        <begin position="351"/>
        <end position="558"/>
    </location>
</feature>
<feature type="transmembrane region" description="Helical" evidence="7">
    <location>
        <begin position="178"/>
        <end position="194"/>
    </location>
</feature>
<dbReference type="Proteomes" id="UP000092932">
    <property type="component" value="Chromosome"/>
</dbReference>
<dbReference type="EC" id="3.6.3.-" evidence="10"/>
<dbReference type="Gene3D" id="3.40.50.300">
    <property type="entry name" value="P-loop containing nucleotide triphosphate hydrolases"/>
    <property type="match status" value="1"/>
</dbReference>
<feature type="domain" description="ABC transmembrane type-1" evidence="9">
    <location>
        <begin position="27"/>
        <end position="315"/>
    </location>
</feature>
<evidence type="ECO:0000259" key="9">
    <source>
        <dbReference type="PROSITE" id="PS50929"/>
    </source>
</evidence>
<protein>
    <submittedName>
        <fullName evidence="10">Lipid A export ATP-binding/permease protein MsbA</fullName>
        <ecNumber evidence="10">3.6.3.-</ecNumber>
    </submittedName>
</protein>
<organism evidence="10 11">
    <name type="scientific">Tsuneonella dongtanensis</name>
    <dbReference type="NCBI Taxonomy" id="692370"/>
    <lineage>
        <taxon>Bacteria</taxon>
        <taxon>Pseudomonadati</taxon>
        <taxon>Pseudomonadota</taxon>
        <taxon>Alphaproteobacteria</taxon>
        <taxon>Sphingomonadales</taxon>
        <taxon>Erythrobacteraceae</taxon>
        <taxon>Tsuneonella</taxon>
    </lineage>
</organism>
<feature type="transmembrane region" description="Helical" evidence="7">
    <location>
        <begin position="152"/>
        <end position="172"/>
    </location>
</feature>
<keyword evidence="10" id="KW-0378">Hydrolase</keyword>
<dbReference type="InterPro" id="IPR036640">
    <property type="entry name" value="ABC1_TM_sf"/>
</dbReference>
<keyword evidence="5 7" id="KW-1133">Transmembrane helix</keyword>
<keyword evidence="11" id="KW-1185">Reference proteome</keyword>
<dbReference type="Gene3D" id="1.20.1560.10">
    <property type="entry name" value="ABC transporter type 1, transmembrane domain"/>
    <property type="match status" value="1"/>
</dbReference>
<dbReference type="SUPFAM" id="SSF90123">
    <property type="entry name" value="ABC transporter transmembrane region"/>
    <property type="match status" value="1"/>
</dbReference>
<dbReference type="Pfam" id="PF00664">
    <property type="entry name" value="ABC_membrane"/>
    <property type="match status" value="1"/>
</dbReference>